<dbReference type="InterPro" id="IPR017983">
    <property type="entry name" value="GPCR_2_secretin-like_CS"/>
</dbReference>
<evidence type="ECO:0000256" key="7">
    <source>
        <dbReference type="ARBA" id="ARBA00023136"/>
    </source>
</evidence>
<reference evidence="15" key="2">
    <citation type="submission" date="2025-08" db="UniProtKB">
        <authorList>
            <consortium name="Ensembl"/>
        </authorList>
    </citation>
    <scope>IDENTIFICATION</scope>
</reference>
<keyword evidence="9" id="KW-0675">Receptor</keyword>
<dbReference type="Proteomes" id="UP000314982">
    <property type="component" value="Unassembled WGS sequence"/>
</dbReference>
<feature type="transmembrane region" description="Helical" evidence="12">
    <location>
        <begin position="245"/>
        <end position="264"/>
    </location>
</feature>
<comment type="subcellular location">
    <subcellularLocation>
        <location evidence="1">Cell membrane</location>
        <topology evidence="1">Multi-pass membrane protein</topology>
    </subcellularLocation>
</comment>
<evidence type="ECO:0000259" key="14">
    <source>
        <dbReference type="PROSITE" id="PS50261"/>
    </source>
</evidence>
<feature type="transmembrane region" description="Helical" evidence="12">
    <location>
        <begin position="415"/>
        <end position="437"/>
    </location>
</feature>
<dbReference type="STRING" id="62062.ENSHHUP00000075736"/>
<evidence type="ECO:0000256" key="10">
    <source>
        <dbReference type="ARBA" id="ARBA00023180"/>
    </source>
</evidence>
<dbReference type="GO" id="GO:0004930">
    <property type="term" value="F:G protein-coupled receptor activity"/>
    <property type="evidence" value="ECO:0007669"/>
    <property type="project" value="UniProtKB-KW"/>
</dbReference>
<evidence type="ECO:0000259" key="13">
    <source>
        <dbReference type="PROSITE" id="PS50221"/>
    </source>
</evidence>
<keyword evidence="7 12" id="KW-0472">Membrane</keyword>
<evidence type="ECO:0000313" key="16">
    <source>
        <dbReference type="Proteomes" id="UP000314982"/>
    </source>
</evidence>
<keyword evidence="3 12" id="KW-0812">Transmembrane</keyword>
<dbReference type="InterPro" id="IPR000832">
    <property type="entry name" value="GPCR_2_secretin-like"/>
</dbReference>
<evidence type="ECO:0000256" key="4">
    <source>
        <dbReference type="ARBA" id="ARBA00022729"/>
    </source>
</evidence>
<keyword evidence="4" id="KW-0732">Signal</keyword>
<evidence type="ECO:0000313" key="15">
    <source>
        <dbReference type="Ensembl" id="ENSHHUP00000075736.1"/>
    </source>
</evidence>
<feature type="domain" description="GAIN-B" evidence="13">
    <location>
        <begin position="37"/>
        <end position="199"/>
    </location>
</feature>
<dbReference type="CDD" id="cd15997">
    <property type="entry name" value="7tmB2_GPR112"/>
    <property type="match status" value="1"/>
</dbReference>
<dbReference type="InterPro" id="IPR000203">
    <property type="entry name" value="GPS"/>
</dbReference>
<feature type="transmembrane region" description="Helical" evidence="12">
    <location>
        <begin position="314"/>
        <end position="336"/>
    </location>
</feature>
<dbReference type="Pfam" id="PF00002">
    <property type="entry name" value="7tm_2"/>
    <property type="match status" value="1"/>
</dbReference>
<dbReference type="GO" id="GO:0005886">
    <property type="term" value="C:plasma membrane"/>
    <property type="evidence" value="ECO:0007669"/>
    <property type="project" value="UniProtKB-SubCell"/>
</dbReference>
<dbReference type="GO" id="GO:0007166">
    <property type="term" value="P:cell surface receptor signaling pathway"/>
    <property type="evidence" value="ECO:0007669"/>
    <property type="project" value="InterPro"/>
</dbReference>
<dbReference type="FunFam" id="1.20.1070.10:FF:000043">
    <property type="entry name" value="adhesion G-protein coupled receptor G2 isoform X1"/>
    <property type="match status" value="1"/>
</dbReference>
<keyword evidence="2" id="KW-1003">Cell membrane</keyword>
<evidence type="ECO:0000256" key="6">
    <source>
        <dbReference type="ARBA" id="ARBA00023040"/>
    </source>
</evidence>
<name>A0A4W5QEE1_9TELE</name>
<evidence type="ECO:0000256" key="9">
    <source>
        <dbReference type="ARBA" id="ARBA00023170"/>
    </source>
</evidence>
<evidence type="ECO:0008006" key="17">
    <source>
        <dbReference type="Google" id="ProtNLM"/>
    </source>
</evidence>
<dbReference type="PROSITE" id="PS00650">
    <property type="entry name" value="G_PROTEIN_RECEP_F2_2"/>
    <property type="match status" value="1"/>
</dbReference>
<keyword evidence="16" id="KW-1185">Reference proteome</keyword>
<organism evidence="15 16">
    <name type="scientific">Hucho hucho</name>
    <name type="common">huchen</name>
    <dbReference type="NCBI Taxonomy" id="62062"/>
    <lineage>
        <taxon>Eukaryota</taxon>
        <taxon>Metazoa</taxon>
        <taxon>Chordata</taxon>
        <taxon>Craniata</taxon>
        <taxon>Vertebrata</taxon>
        <taxon>Euteleostomi</taxon>
        <taxon>Actinopterygii</taxon>
        <taxon>Neopterygii</taxon>
        <taxon>Teleostei</taxon>
        <taxon>Protacanthopterygii</taxon>
        <taxon>Salmoniformes</taxon>
        <taxon>Salmonidae</taxon>
        <taxon>Salmoninae</taxon>
        <taxon>Hucho</taxon>
    </lineage>
</organism>
<dbReference type="Pfam" id="PF01825">
    <property type="entry name" value="GPS"/>
    <property type="match status" value="1"/>
</dbReference>
<reference evidence="15" key="3">
    <citation type="submission" date="2025-09" db="UniProtKB">
        <authorList>
            <consortium name="Ensembl"/>
        </authorList>
    </citation>
    <scope>IDENTIFICATION</scope>
</reference>
<dbReference type="SUPFAM" id="SSF81321">
    <property type="entry name" value="Family A G protein-coupled receptor-like"/>
    <property type="match status" value="1"/>
</dbReference>
<evidence type="ECO:0000256" key="8">
    <source>
        <dbReference type="ARBA" id="ARBA00023157"/>
    </source>
</evidence>
<feature type="transmembrane region" description="Helical" evidence="12">
    <location>
        <begin position="270"/>
        <end position="294"/>
    </location>
</feature>
<keyword evidence="11" id="KW-0807">Transducer</keyword>
<dbReference type="PRINTS" id="PR01422">
    <property type="entry name" value="GPR56ORPHANR"/>
</dbReference>
<evidence type="ECO:0000256" key="1">
    <source>
        <dbReference type="ARBA" id="ARBA00004651"/>
    </source>
</evidence>
<dbReference type="InterPro" id="IPR003910">
    <property type="entry name" value="GPR1/GPR3/GPR5"/>
</dbReference>
<dbReference type="GeneTree" id="ENSGT00940000156341"/>
<dbReference type="AlphaFoldDB" id="A0A4W5QEE1"/>
<feature type="transmembrane region" description="Helical" evidence="12">
    <location>
        <begin position="366"/>
        <end position="394"/>
    </location>
</feature>
<evidence type="ECO:0000256" key="5">
    <source>
        <dbReference type="ARBA" id="ARBA00022989"/>
    </source>
</evidence>
<feature type="domain" description="G-protein coupled receptors family 2 profile 2" evidence="14">
    <location>
        <begin position="208"/>
        <end position="466"/>
    </location>
</feature>
<keyword evidence="10" id="KW-0325">Glycoprotein</keyword>
<keyword evidence="8" id="KW-1015">Disulfide bond</keyword>
<dbReference type="PRINTS" id="PR00249">
    <property type="entry name" value="GPCRSECRETIN"/>
</dbReference>
<dbReference type="SMART" id="SM00303">
    <property type="entry name" value="GPS"/>
    <property type="match status" value="1"/>
</dbReference>
<evidence type="ECO:0000256" key="3">
    <source>
        <dbReference type="ARBA" id="ARBA00022692"/>
    </source>
</evidence>
<dbReference type="InterPro" id="IPR046338">
    <property type="entry name" value="GAIN_dom_sf"/>
</dbReference>
<accession>A0A4W5QEE1</accession>
<proteinExistence type="predicted"/>
<dbReference type="Gene3D" id="2.60.220.50">
    <property type="match status" value="1"/>
</dbReference>
<feature type="transmembrane region" description="Helical" evidence="12">
    <location>
        <begin position="208"/>
        <end position="233"/>
    </location>
</feature>
<dbReference type="PANTHER" id="PTHR12011:SF277">
    <property type="entry name" value="ADHESION G-PROTEIN COUPLED RECEPTOR G4"/>
    <property type="match status" value="1"/>
</dbReference>
<feature type="transmembrane region" description="Helical" evidence="12">
    <location>
        <begin position="443"/>
        <end position="464"/>
    </location>
</feature>
<reference evidence="16" key="1">
    <citation type="submission" date="2018-06" db="EMBL/GenBank/DDBJ databases">
        <title>Genome assembly of Danube salmon.</title>
        <authorList>
            <person name="Macqueen D.J."/>
            <person name="Gundappa M.K."/>
        </authorList>
    </citation>
    <scope>NUCLEOTIDE SEQUENCE [LARGE SCALE GENOMIC DNA]</scope>
</reference>
<evidence type="ECO:0000256" key="11">
    <source>
        <dbReference type="ARBA" id="ARBA00023224"/>
    </source>
</evidence>
<dbReference type="Ensembl" id="ENSHHUT00000078210.1">
    <property type="protein sequence ID" value="ENSHHUP00000075736.1"/>
    <property type="gene ID" value="ENSHHUG00000044343.1"/>
</dbReference>
<dbReference type="InterPro" id="IPR057244">
    <property type="entry name" value="GAIN_B"/>
</dbReference>
<keyword evidence="5 12" id="KW-1133">Transmembrane helix</keyword>
<dbReference type="PANTHER" id="PTHR12011">
    <property type="entry name" value="ADHESION G-PROTEIN COUPLED RECEPTOR"/>
    <property type="match status" value="1"/>
</dbReference>
<dbReference type="InterPro" id="IPR017981">
    <property type="entry name" value="GPCR_2-like_7TM"/>
</dbReference>
<dbReference type="Gene3D" id="1.20.1070.10">
    <property type="entry name" value="Rhodopsin 7-helix transmembrane proteins"/>
    <property type="match status" value="1"/>
</dbReference>
<evidence type="ECO:0000256" key="2">
    <source>
        <dbReference type="ARBA" id="ARBA00022475"/>
    </source>
</evidence>
<dbReference type="PROSITE" id="PS50261">
    <property type="entry name" value="G_PROTEIN_RECEP_F2_4"/>
    <property type="match status" value="1"/>
</dbReference>
<sequence>MDFPEESQNVTVPSLALSMINVDPEQFQGLTFGVSSFSTGLAPEIFVNQTFLSQPCDGTVASISLPHALQNFFPEGNKKKRVQFHFYGIQELFKVMPSTTYEDPETNWTLNSYVVSASVNNSNVSNLRDPVVVTLTHLKPKEKNDKVECVYWDFQKNNGSGGWDSNGCETLPSISAYQTTCHCYHLTHFGVLLDVSRTPISKADQKTLMGISNVGCGVSSFFLSISLLTYMVFEKLRGDYPSKILINLSVALLGLNMVFLLDSWLSSFGFYGLCITTAATLHYFLLASFTWMGLEAVHMYFALVKVFNVYIPSYILKFCTLGWGIPLVIVSLVLAIEKDAYGSVLSEDSLDSLQGSKPFCWMQSNVFFYITIVAIVLLVLVFNMVVFIVVLIQIRHMQTNNPAATVNKRSAMHDLRAVASLTFLLGLTWPIAFFTWGPARVPMLHLFSVLNSLQGFFIFVFHCLMKENVRKQWRIHLCCGRFRLNDYSDWSRSVSMGGKTKQNQLVHRFPSVNTSSRKISDDSITAICSSVPPYHQWA</sequence>
<dbReference type="GO" id="GO:0007189">
    <property type="term" value="P:adenylate cyclase-activating G protein-coupled receptor signaling pathway"/>
    <property type="evidence" value="ECO:0007669"/>
    <property type="project" value="TreeGrafter"/>
</dbReference>
<dbReference type="PROSITE" id="PS50221">
    <property type="entry name" value="GAIN_B"/>
    <property type="match status" value="1"/>
</dbReference>
<keyword evidence="6" id="KW-0297">G-protein coupled receptor</keyword>
<evidence type="ECO:0000256" key="12">
    <source>
        <dbReference type="SAM" id="Phobius"/>
    </source>
</evidence>
<protein>
    <recommendedName>
        <fullName evidence="17">Adhesion G protein-coupled receptor G4b</fullName>
    </recommendedName>
</protein>